<dbReference type="KEGG" id="tet:TTHERM_01089030"/>
<evidence type="ECO:0000313" key="2">
    <source>
        <dbReference type="EMBL" id="EAR91494.2"/>
    </source>
</evidence>
<dbReference type="InParanoid" id="Q232Q8"/>
<dbReference type="OrthoDB" id="338325at2759"/>
<feature type="transmembrane region" description="Helical" evidence="1">
    <location>
        <begin position="1147"/>
        <end position="1165"/>
    </location>
</feature>
<keyword evidence="1 2" id="KW-0812">Transmembrane</keyword>
<gene>
    <name evidence="2" type="ORF">TTHERM_01089030</name>
</gene>
<protein>
    <submittedName>
        <fullName evidence="2">Transmembrane protein, putative</fullName>
    </submittedName>
</protein>
<keyword evidence="3" id="KW-1185">Reference proteome</keyword>
<keyword evidence="1" id="KW-1133">Transmembrane helix</keyword>
<dbReference type="PANTHER" id="PTHR11319:SF35">
    <property type="entry name" value="OUTER MEMBRANE PROTEIN PMPC-RELATED"/>
    <property type="match status" value="1"/>
</dbReference>
<evidence type="ECO:0000313" key="3">
    <source>
        <dbReference type="Proteomes" id="UP000009168"/>
    </source>
</evidence>
<feature type="transmembrane region" description="Helical" evidence="1">
    <location>
        <begin position="1199"/>
        <end position="1219"/>
    </location>
</feature>
<name>Q232Q8_TETTS</name>
<keyword evidence="1" id="KW-0472">Membrane</keyword>
<dbReference type="InterPro" id="IPR011050">
    <property type="entry name" value="Pectin_lyase_fold/virulence"/>
</dbReference>
<dbReference type="Proteomes" id="UP000009168">
    <property type="component" value="Unassembled WGS sequence"/>
</dbReference>
<feature type="transmembrane region" description="Helical" evidence="1">
    <location>
        <begin position="1465"/>
        <end position="1481"/>
    </location>
</feature>
<feature type="transmembrane region" description="Helical" evidence="1">
    <location>
        <begin position="1417"/>
        <end position="1445"/>
    </location>
</feature>
<feature type="transmembrane region" description="Helical" evidence="1">
    <location>
        <begin position="1349"/>
        <end position="1372"/>
    </location>
</feature>
<feature type="transmembrane region" description="Helical" evidence="1">
    <location>
        <begin position="1258"/>
        <end position="1284"/>
    </location>
</feature>
<dbReference type="EMBL" id="GG662532">
    <property type="protein sequence ID" value="EAR91494.2"/>
    <property type="molecule type" value="Genomic_DNA"/>
</dbReference>
<sequence>MSQSNDKIIEYYILSEDLLAIVNDNYQLLIFSQQYKLQQVVNINLQRNSQVQLFNNTYLAISTAQSLAIFNITLSSMEVNPNNLLLQINEQNYMQYFTILTQLNNPLLVYSSNYQAYVYDLVQQKIMCYLQNSQQFGQKFVFDEKYFYIIGYSNVIIYDVISFNYINYYKHNSFKHSQIVDIQRIYQDYFILICNSEIQIIIVNTHYSELVQSFKDIFQPEELSFNLLFDNFNQLSGIDIQVISSDAKLNLFTYSLNQTFFQQNQISQIQVIYGNQIEEYYQTSQRLQQRASNLNGYLGAYNIQIQKQLQDIEIPKIKLFQNIISPFTLVKYNTLIDPTETNQQFSNVLLTSNNFLTEEISNQNILRLAFIQLNIKVNITSQDLEINKYGSLNYLLLDQVNLIFFNYSSTLFISNITQVVIQSMTIQDQYLHRNKSVITIQNSQSVLIEQLDIKNINYVFEEISQDTQNGFIKFNNITRVYINYMNIQNLKWKGKIIQILFSSNITINNLIIDNSKFQQYNLIEFIMLDNLEIKNLVLTNITYFSQSKRIMETEQSQHISRIIYLQGVYKSIFQNIQVNQLNNTGILLAEQFQKNDVSLFYNSYLNFNKLTIQNVTIDQDFSQMNILFEINALNCIFSNTKSEYLTLNGIFAQIEAKNQIQITDSNFAHFQFTNSNVGGIFNVQSMYLFLNNTNFKNSTSLGFANALQILSTQNLQIQYCKFINLTSSSIPKISSQQSAGAIEINQAAQAYLKYNTFKSCVSQSSGGSLYISLLNQQSFIIIDQCIFENNYSKLKSGGAIFVENSYNITVISSTFNRNQAKSEKGGAIAIINSNLFILQDTLFEENESLIGGAIWYDQQSSIKNSKEVKYSNNSGICYGQNLGSRPRSIQRVTQTNKIILNNEITGVSSGNQLKNMEYFNFFDEENNPLKCIDINSIQYSPSSVISEEMNNYNIQIDTQKTQNILVKQQQMLIKNKIHQLYEFNPIILFKQYMDQTLYIVSNDDNLQMQIQIQFRECQVGEIVQVDSGFVTCYLCPQDRYSLVIPNIERDQNQLNCLKCPIQAKSCSGNSIILNNGYWRINKLSDEIYSCNTKGCIEDDSSSKFGCDKGYIGPLCDTCDSKGEIWNEHFGKKNNDECLPCKQALSQYLYFFALILFYIFYITNSINSQFNKKMILFKLDVLRKMDLFITSKSCSQGQDLYLWIKIFINYFQIFQIFFLFTANIPQQIEQIINVFGEPVKMTVASLDCLFIMTDKFPLWFFRIIIQISSVFIQYLLISLIASYIFKRKKLKLSLVSQKRYTFMMVFTFFYLFYQPSISKLLLQGLFCRQIAQKQYLIAQLNYECYSDIHLIYIFTIIIPFLFIWCVFIPFYYYRKLKAFQHSPKLSNRYDQILTHGILYKSYKTQYAYWELIKILKKFLLMILINTQLSPIIQIILIQIILLFYLYFQITLSPFQNQQQQNCEKFLILRLNYSFIVLGFMIQDSQDTVFSVFKVLSYISLIVINLQVLFMLIQITFNNIEIKLINGQNNESKITQLIISMKRYLPYLMNFIRIRRVSYIRVHYLWKKVIIKFRKINISKLKESQEFKIFSQSIQQQNGQCKIQEKQQFKDTEYQINKQYSNLESKALKDDLILSSHTTKNDKQLIFDSQLIQELDQQVNLPTSPVMNYFYNKKTKNH</sequence>
<feature type="transmembrane region" description="Helical" evidence="1">
    <location>
        <begin position="1493"/>
        <end position="1515"/>
    </location>
</feature>
<organism evidence="2 3">
    <name type="scientific">Tetrahymena thermophila (strain SB210)</name>
    <dbReference type="NCBI Taxonomy" id="312017"/>
    <lineage>
        <taxon>Eukaryota</taxon>
        <taxon>Sar</taxon>
        <taxon>Alveolata</taxon>
        <taxon>Ciliophora</taxon>
        <taxon>Intramacronucleata</taxon>
        <taxon>Oligohymenophorea</taxon>
        <taxon>Hymenostomatida</taxon>
        <taxon>Tetrahymenina</taxon>
        <taxon>Tetrahymenidae</taxon>
        <taxon>Tetrahymena</taxon>
    </lineage>
</organism>
<proteinExistence type="predicted"/>
<dbReference type="InterPro" id="IPR036322">
    <property type="entry name" value="WD40_repeat_dom_sf"/>
</dbReference>
<dbReference type="RefSeq" id="XP_001011739.2">
    <property type="nucleotide sequence ID" value="XM_001011739.2"/>
</dbReference>
<dbReference type="SUPFAM" id="SSF51126">
    <property type="entry name" value="Pectin lyase-like"/>
    <property type="match status" value="1"/>
</dbReference>
<dbReference type="HOGENOM" id="CLU_003191_4_0_1"/>
<feature type="transmembrane region" description="Helical" evidence="1">
    <location>
        <begin position="1296"/>
        <end position="1312"/>
    </location>
</feature>
<accession>Q232Q8</accession>
<reference evidence="3" key="1">
    <citation type="journal article" date="2006" name="PLoS Biol.">
        <title>Macronuclear genome sequence of the ciliate Tetrahymena thermophila, a model eukaryote.</title>
        <authorList>
            <person name="Eisen J.A."/>
            <person name="Coyne R.S."/>
            <person name="Wu M."/>
            <person name="Wu D."/>
            <person name="Thiagarajan M."/>
            <person name="Wortman J.R."/>
            <person name="Badger J.H."/>
            <person name="Ren Q."/>
            <person name="Amedeo P."/>
            <person name="Jones K.M."/>
            <person name="Tallon L.J."/>
            <person name="Delcher A.L."/>
            <person name="Salzberg S.L."/>
            <person name="Silva J.C."/>
            <person name="Haas B.J."/>
            <person name="Majoros W.H."/>
            <person name="Farzad M."/>
            <person name="Carlton J.M."/>
            <person name="Smith R.K. Jr."/>
            <person name="Garg J."/>
            <person name="Pearlman R.E."/>
            <person name="Karrer K.M."/>
            <person name="Sun L."/>
            <person name="Manning G."/>
            <person name="Elde N.C."/>
            <person name="Turkewitz A.P."/>
            <person name="Asai D.J."/>
            <person name="Wilkes D.E."/>
            <person name="Wang Y."/>
            <person name="Cai H."/>
            <person name="Collins K."/>
            <person name="Stewart B.A."/>
            <person name="Lee S.R."/>
            <person name="Wilamowska K."/>
            <person name="Weinberg Z."/>
            <person name="Ruzzo W.L."/>
            <person name="Wloga D."/>
            <person name="Gaertig J."/>
            <person name="Frankel J."/>
            <person name="Tsao C.-C."/>
            <person name="Gorovsky M.A."/>
            <person name="Keeling P.J."/>
            <person name="Waller R.F."/>
            <person name="Patron N.J."/>
            <person name="Cherry J.M."/>
            <person name="Stover N.A."/>
            <person name="Krieger C.J."/>
            <person name="del Toro C."/>
            <person name="Ryder H.F."/>
            <person name="Williamson S.C."/>
            <person name="Barbeau R.A."/>
            <person name="Hamilton E.P."/>
            <person name="Orias E."/>
        </authorList>
    </citation>
    <scope>NUCLEOTIDE SEQUENCE [LARGE SCALE GENOMIC DNA]</scope>
    <source>
        <strain evidence="3">SB210</strain>
    </source>
</reference>
<dbReference type="PANTHER" id="PTHR11319">
    <property type="entry name" value="G PROTEIN-COUPLED RECEPTOR-RELATED"/>
    <property type="match status" value="1"/>
</dbReference>
<dbReference type="GeneID" id="7845043"/>
<dbReference type="SUPFAM" id="SSF50978">
    <property type="entry name" value="WD40 repeat-like"/>
    <property type="match status" value="1"/>
</dbReference>
<evidence type="ECO:0000256" key="1">
    <source>
        <dbReference type="SAM" id="Phobius"/>
    </source>
</evidence>